<organism evidence="11 12">
    <name type="scientific">Friedmanniomyces simplex</name>
    <dbReference type="NCBI Taxonomy" id="329884"/>
    <lineage>
        <taxon>Eukaryota</taxon>
        <taxon>Fungi</taxon>
        <taxon>Dikarya</taxon>
        <taxon>Ascomycota</taxon>
        <taxon>Pezizomycotina</taxon>
        <taxon>Dothideomycetes</taxon>
        <taxon>Dothideomycetidae</taxon>
        <taxon>Mycosphaerellales</taxon>
        <taxon>Teratosphaeriaceae</taxon>
        <taxon>Friedmanniomyces</taxon>
    </lineage>
</organism>
<dbReference type="InterPro" id="IPR008972">
    <property type="entry name" value="Cupredoxin"/>
</dbReference>
<dbReference type="AlphaFoldDB" id="A0A4U0WQL3"/>
<evidence type="ECO:0008006" key="13">
    <source>
        <dbReference type="Google" id="ProtNLM"/>
    </source>
</evidence>
<comment type="caution">
    <text evidence="11">The sequence shown here is derived from an EMBL/GenBank/DDBJ whole genome shotgun (WGS) entry which is preliminary data.</text>
</comment>
<keyword evidence="3" id="KW-0732">Signal</keyword>
<accession>A0A4U0WQL3</accession>
<keyword evidence="12" id="KW-1185">Reference proteome</keyword>
<dbReference type="EMBL" id="NAJQ01000890">
    <property type="protein sequence ID" value="TKA63945.1"/>
    <property type="molecule type" value="Genomic_DNA"/>
</dbReference>
<proteinExistence type="inferred from homology"/>
<dbReference type="PANTHER" id="PTHR11709:SF488">
    <property type="entry name" value="LACCASE-RELATED"/>
    <property type="match status" value="1"/>
</dbReference>
<dbReference type="GO" id="GO:0016491">
    <property type="term" value="F:oxidoreductase activity"/>
    <property type="evidence" value="ECO:0007669"/>
    <property type="project" value="UniProtKB-KW"/>
</dbReference>
<dbReference type="OrthoDB" id="2121828at2759"/>
<keyword evidence="4" id="KW-0560">Oxidoreductase</keyword>
<keyword evidence="6" id="KW-0325">Glycoprotein</keyword>
<feature type="non-terminal residue" evidence="11">
    <location>
        <position position="1"/>
    </location>
</feature>
<feature type="domain" description="Plastocyanin-like" evidence="8">
    <location>
        <begin position="140"/>
        <end position="311"/>
    </location>
</feature>
<dbReference type="Pfam" id="PF07732">
    <property type="entry name" value="Cu-oxidase_3"/>
    <property type="match status" value="1"/>
</dbReference>
<dbReference type="CDD" id="cd13850">
    <property type="entry name" value="CuRO_1_Abr2_like"/>
    <property type="match status" value="1"/>
</dbReference>
<dbReference type="Pfam" id="PF00394">
    <property type="entry name" value="Cu-oxidase"/>
    <property type="match status" value="1"/>
</dbReference>
<dbReference type="STRING" id="329884.A0A4U0WQL3"/>
<dbReference type="GO" id="GO:0005507">
    <property type="term" value="F:copper ion binding"/>
    <property type="evidence" value="ECO:0007669"/>
    <property type="project" value="InterPro"/>
</dbReference>
<reference evidence="11 12" key="1">
    <citation type="submission" date="2017-03" db="EMBL/GenBank/DDBJ databases">
        <title>Genomes of endolithic fungi from Antarctica.</title>
        <authorList>
            <person name="Coleine C."/>
            <person name="Masonjones S."/>
            <person name="Stajich J.E."/>
        </authorList>
    </citation>
    <scope>NUCLEOTIDE SEQUENCE [LARGE SCALE GENOMIC DNA]</scope>
    <source>
        <strain evidence="11 12">CCFEE 5184</strain>
    </source>
</reference>
<evidence type="ECO:0000259" key="9">
    <source>
        <dbReference type="Pfam" id="PF07731"/>
    </source>
</evidence>
<keyword evidence="2" id="KW-0479">Metal-binding</keyword>
<dbReference type="InterPro" id="IPR045087">
    <property type="entry name" value="Cu-oxidase_fam"/>
</dbReference>
<feature type="region of interest" description="Disordered" evidence="7">
    <location>
        <begin position="517"/>
        <end position="553"/>
    </location>
</feature>
<protein>
    <recommendedName>
        <fullName evidence="13">Laccase-1</fullName>
    </recommendedName>
</protein>
<feature type="compositionally biased region" description="Basic and acidic residues" evidence="7">
    <location>
        <begin position="523"/>
        <end position="553"/>
    </location>
</feature>
<dbReference type="Gene3D" id="2.60.40.420">
    <property type="entry name" value="Cupredoxins - blue copper proteins"/>
    <property type="match status" value="3"/>
</dbReference>
<dbReference type="InterPro" id="IPR011706">
    <property type="entry name" value="Cu-oxidase_C"/>
</dbReference>
<dbReference type="PANTHER" id="PTHR11709">
    <property type="entry name" value="MULTI-COPPER OXIDASE"/>
    <property type="match status" value="1"/>
</dbReference>
<evidence type="ECO:0000256" key="7">
    <source>
        <dbReference type="SAM" id="MobiDB-lite"/>
    </source>
</evidence>
<evidence type="ECO:0000313" key="11">
    <source>
        <dbReference type="EMBL" id="TKA63945.1"/>
    </source>
</evidence>
<dbReference type="Proteomes" id="UP000309340">
    <property type="component" value="Unassembled WGS sequence"/>
</dbReference>
<evidence type="ECO:0000256" key="2">
    <source>
        <dbReference type="ARBA" id="ARBA00022723"/>
    </source>
</evidence>
<sequence>GVKAPDGYPREVYLINGQQPGPLVEADEGDVLEINVQNELDVENTVHWHGLLQRGTPEMDGVPGVTQFPIAPGANFTYRIPLGDQYGFYWYHSHFKTYYNDAIRGSLIVHPSPFRQRPFESLARSDVEQNALLQAEKDAIPVLLTDWYHNLSNAIYDQYIETGAYPNCVDSLLANGQGRSAALLPSGSSSTADIATPTGSLGPRGCTPPMMFKPGYNMSSLPPETCTNTTSPVLTITANQSQGWLALHLVNAGSTSKLSVSLDAHFMYVYAADGLFVELQEVKVLPISIGQRYSVMIKLDQPPGQYYLRFASLPVGDMQQVIEDQAIISYQVDGAPRSSNNTLYDSQSTWMLVNGSAKHDGSTLDAAQLAPFDQTISPAAHTNQTRTFEISQTGVVTWVVNGSSYSEPSTPVIFGNISDGWTAGYTLHMPANATVDIIMKIANSSMDTMGHPMHLHGHKFWVLGTGTGSFPYTTAAEAPKSMINVQNPPYRDTVELPASGWAVIRFITQEPGSSIVTSNGTLRGEHDRAAENAAEHGGKRCEQRGKRSDFVDA</sequence>
<feature type="domain" description="Plastocyanin-like" evidence="9">
    <location>
        <begin position="426"/>
        <end position="513"/>
    </location>
</feature>
<name>A0A4U0WQL3_9PEZI</name>
<evidence type="ECO:0000259" key="10">
    <source>
        <dbReference type="Pfam" id="PF07732"/>
    </source>
</evidence>
<keyword evidence="5" id="KW-0186">Copper</keyword>
<evidence type="ECO:0000256" key="3">
    <source>
        <dbReference type="ARBA" id="ARBA00022729"/>
    </source>
</evidence>
<dbReference type="InterPro" id="IPR001117">
    <property type="entry name" value="Cu-oxidase_2nd"/>
</dbReference>
<dbReference type="Pfam" id="PF07731">
    <property type="entry name" value="Cu-oxidase_2"/>
    <property type="match status" value="1"/>
</dbReference>
<feature type="domain" description="Plastocyanin-like" evidence="10">
    <location>
        <begin position="5"/>
        <end position="112"/>
    </location>
</feature>
<evidence type="ECO:0000259" key="8">
    <source>
        <dbReference type="Pfam" id="PF00394"/>
    </source>
</evidence>
<evidence type="ECO:0000313" key="12">
    <source>
        <dbReference type="Proteomes" id="UP000309340"/>
    </source>
</evidence>
<dbReference type="InterPro" id="IPR011707">
    <property type="entry name" value="Cu-oxidase-like_N"/>
</dbReference>
<evidence type="ECO:0000256" key="5">
    <source>
        <dbReference type="ARBA" id="ARBA00023008"/>
    </source>
</evidence>
<comment type="similarity">
    <text evidence="1">Belongs to the multicopper oxidase family.</text>
</comment>
<dbReference type="SUPFAM" id="SSF49503">
    <property type="entry name" value="Cupredoxins"/>
    <property type="match status" value="3"/>
</dbReference>
<evidence type="ECO:0000256" key="6">
    <source>
        <dbReference type="ARBA" id="ARBA00023180"/>
    </source>
</evidence>
<gene>
    <name evidence="11" type="ORF">B0A55_11642</name>
</gene>
<evidence type="ECO:0000256" key="4">
    <source>
        <dbReference type="ARBA" id="ARBA00023002"/>
    </source>
</evidence>
<evidence type="ECO:0000256" key="1">
    <source>
        <dbReference type="ARBA" id="ARBA00010609"/>
    </source>
</evidence>